<dbReference type="AlphaFoldDB" id="A0A6G1JJZ3"/>
<organism evidence="2 3">
    <name type="scientific">Lentithecium fluviatile CBS 122367</name>
    <dbReference type="NCBI Taxonomy" id="1168545"/>
    <lineage>
        <taxon>Eukaryota</taxon>
        <taxon>Fungi</taxon>
        <taxon>Dikarya</taxon>
        <taxon>Ascomycota</taxon>
        <taxon>Pezizomycotina</taxon>
        <taxon>Dothideomycetes</taxon>
        <taxon>Pleosporomycetidae</taxon>
        <taxon>Pleosporales</taxon>
        <taxon>Massarineae</taxon>
        <taxon>Lentitheciaceae</taxon>
        <taxon>Lentithecium</taxon>
    </lineage>
</organism>
<evidence type="ECO:0000313" key="2">
    <source>
        <dbReference type="EMBL" id="KAF2690541.1"/>
    </source>
</evidence>
<dbReference type="OrthoDB" id="4657524at2759"/>
<dbReference type="InterPro" id="IPR018620">
    <property type="entry name" value="Ubiquitin3-bd_protein_But2_C"/>
</dbReference>
<evidence type="ECO:0000313" key="3">
    <source>
        <dbReference type="Proteomes" id="UP000799291"/>
    </source>
</evidence>
<reference evidence="2" key="1">
    <citation type="journal article" date="2020" name="Stud. Mycol.">
        <title>101 Dothideomycetes genomes: a test case for predicting lifestyles and emergence of pathogens.</title>
        <authorList>
            <person name="Haridas S."/>
            <person name="Albert R."/>
            <person name="Binder M."/>
            <person name="Bloem J."/>
            <person name="Labutti K."/>
            <person name="Salamov A."/>
            <person name="Andreopoulos B."/>
            <person name="Baker S."/>
            <person name="Barry K."/>
            <person name="Bills G."/>
            <person name="Bluhm B."/>
            <person name="Cannon C."/>
            <person name="Castanera R."/>
            <person name="Culley D."/>
            <person name="Daum C."/>
            <person name="Ezra D."/>
            <person name="Gonzalez J."/>
            <person name="Henrissat B."/>
            <person name="Kuo A."/>
            <person name="Liang C."/>
            <person name="Lipzen A."/>
            <person name="Lutzoni F."/>
            <person name="Magnuson J."/>
            <person name="Mondo S."/>
            <person name="Nolan M."/>
            <person name="Ohm R."/>
            <person name="Pangilinan J."/>
            <person name="Park H.-J."/>
            <person name="Ramirez L."/>
            <person name="Alfaro M."/>
            <person name="Sun H."/>
            <person name="Tritt A."/>
            <person name="Yoshinaga Y."/>
            <person name="Zwiers L.-H."/>
            <person name="Turgeon B."/>
            <person name="Goodwin S."/>
            <person name="Spatafora J."/>
            <person name="Crous P."/>
            <person name="Grigoriev I."/>
        </authorList>
    </citation>
    <scope>NUCLEOTIDE SEQUENCE</scope>
    <source>
        <strain evidence="2">CBS 122367</strain>
    </source>
</reference>
<keyword evidence="3" id="KW-1185">Reference proteome</keyword>
<dbReference type="PANTHER" id="PTHR39613:SF1">
    <property type="entry name" value="ANCHORED CELL WALL PROTEIN, PUTATIVE (AFU_ORTHOLOGUE AFUA_4G08960)-RELATED"/>
    <property type="match status" value="1"/>
</dbReference>
<sequence>MPATPHRQFPHLIIPIKRFEPNTAFGTKTEFDIERDIWTETLFDMPDVQNAIFCTLDFQLFVNGESDPPFKLWGAEPYVFNVTELSSVPNKDTDSWNHRPAAMAGGYVANIQVWRNGTSKVTGGQWMACGKSKTTVQYLLHPADPYRDGGITWFELDQPLHGLTYTVYTL</sequence>
<dbReference type="Pfam" id="PF09792">
    <property type="entry name" value="But2"/>
    <property type="match status" value="1"/>
</dbReference>
<accession>A0A6G1JJZ3</accession>
<gene>
    <name evidence="2" type="ORF">K458DRAFT_289863</name>
</gene>
<feature type="domain" description="Ubiquitin 3 binding protein But2 C-terminal" evidence="1">
    <location>
        <begin position="8"/>
        <end position="158"/>
    </location>
</feature>
<protein>
    <recommendedName>
        <fullName evidence="1">Ubiquitin 3 binding protein But2 C-terminal domain-containing protein</fullName>
    </recommendedName>
</protein>
<proteinExistence type="predicted"/>
<evidence type="ECO:0000259" key="1">
    <source>
        <dbReference type="Pfam" id="PF09792"/>
    </source>
</evidence>
<dbReference type="EMBL" id="MU005571">
    <property type="protein sequence ID" value="KAF2690541.1"/>
    <property type="molecule type" value="Genomic_DNA"/>
</dbReference>
<name>A0A6G1JJZ3_9PLEO</name>
<dbReference type="PANTHER" id="PTHR39613">
    <property type="entry name" value="ANCHORED CELL WALL PROTEIN, PUTATIVE (AFU_ORTHOLOGUE AFUA_4G08960)-RELATED"/>
    <property type="match status" value="1"/>
</dbReference>
<dbReference type="Proteomes" id="UP000799291">
    <property type="component" value="Unassembled WGS sequence"/>
</dbReference>